<dbReference type="RefSeq" id="WP_086335720.1">
    <property type="nucleotide sequence ID" value="NZ_NGMS01000009.1"/>
</dbReference>
<accession>A0A242KHA3</accession>
<dbReference type="EMBL" id="NGMS01000009">
    <property type="protein sequence ID" value="OTP19930.1"/>
    <property type="molecule type" value="Genomic_DNA"/>
</dbReference>
<protein>
    <submittedName>
        <fullName evidence="1">Uncharacterized protein</fullName>
    </submittedName>
</protein>
<sequence length="115" mass="13858">MVPIRNREQYLYRFEELLKESSRSSNALQTYLYKQFNQFDKLIAHLSRETFWEIIPVVLGINSKLVLLSELVDCEEFSSKEIIRLTEQDYIYYFKKLCGYNLNMDTKHSILFNIE</sequence>
<proteinExistence type="predicted"/>
<evidence type="ECO:0000313" key="1">
    <source>
        <dbReference type="EMBL" id="OTP19930.1"/>
    </source>
</evidence>
<comment type="caution">
    <text evidence="1">The sequence shown here is derived from an EMBL/GenBank/DDBJ whole genome shotgun (WGS) entry which is preliminary data.</text>
</comment>
<organism evidence="1 2">
    <name type="scientific">Enterococcus mundtii</name>
    <dbReference type="NCBI Taxonomy" id="53346"/>
    <lineage>
        <taxon>Bacteria</taxon>
        <taxon>Bacillati</taxon>
        <taxon>Bacillota</taxon>
        <taxon>Bacilli</taxon>
        <taxon>Lactobacillales</taxon>
        <taxon>Enterococcaceae</taxon>
        <taxon>Enterococcus</taxon>
    </lineage>
</organism>
<name>A0A242KHA3_ENTMU</name>
<dbReference type="AlphaFoldDB" id="A0A242KHA3"/>
<reference evidence="1 2" key="1">
    <citation type="submission" date="2017-05" db="EMBL/GenBank/DDBJ databases">
        <title>The Genome Sequence of Enterococcus mundtii 6B1_DIV0119.</title>
        <authorList>
            <consortium name="The Broad Institute Genomics Platform"/>
            <consortium name="The Broad Institute Genomic Center for Infectious Diseases"/>
            <person name="Earl A."/>
            <person name="Manson A."/>
            <person name="Schwartman J."/>
            <person name="Gilmore M."/>
            <person name="Abouelleil A."/>
            <person name="Cao P."/>
            <person name="Chapman S."/>
            <person name="Cusick C."/>
            <person name="Shea T."/>
            <person name="Young S."/>
            <person name="Neafsey D."/>
            <person name="Nusbaum C."/>
            <person name="Birren B."/>
        </authorList>
    </citation>
    <scope>NUCLEOTIDE SEQUENCE [LARGE SCALE GENOMIC DNA]</scope>
    <source>
        <strain evidence="1 2">6B1_DIV0119</strain>
    </source>
</reference>
<dbReference type="InterPro" id="IPR054275">
    <property type="entry name" value="DUF7006"/>
</dbReference>
<dbReference type="Proteomes" id="UP000195024">
    <property type="component" value="Unassembled WGS sequence"/>
</dbReference>
<evidence type="ECO:0000313" key="2">
    <source>
        <dbReference type="Proteomes" id="UP000195024"/>
    </source>
</evidence>
<gene>
    <name evidence="1" type="ORF">A5802_003334</name>
</gene>
<dbReference type="Pfam" id="PF22652">
    <property type="entry name" value="DUF7006"/>
    <property type="match status" value="1"/>
</dbReference>